<name>A0AAU8WKL2_9VIBR</name>
<keyword evidence="2" id="KW-1003">Cell membrane</keyword>
<dbReference type="PANTHER" id="PTHR35007">
    <property type="entry name" value="INTEGRAL MEMBRANE PROTEIN-RELATED"/>
    <property type="match status" value="1"/>
</dbReference>
<feature type="transmembrane region" description="Helical" evidence="6">
    <location>
        <begin position="6"/>
        <end position="22"/>
    </location>
</feature>
<dbReference type="Proteomes" id="UP000198371">
    <property type="component" value="Chromosome 1"/>
</dbReference>
<evidence type="ECO:0000256" key="6">
    <source>
        <dbReference type="SAM" id="Phobius"/>
    </source>
</evidence>
<evidence type="ECO:0000256" key="3">
    <source>
        <dbReference type="ARBA" id="ARBA00022692"/>
    </source>
</evidence>
<gene>
    <name evidence="8" type="ORF">CEQ48_18400</name>
</gene>
<keyword evidence="4 6" id="KW-1133">Transmembrane helix</keyword>
<feature type="transmembrane region" description="Helical" evidence="6">
    <location>
        <begin position="69"/>
        <end position="88"/>
    </location>
</feature>
<feature type="transmembrane region" description="Helical" evidence="6">
    <location>
        <begin position="242"/>
        <end position="260"/>
    </location>
</feature>
<dbReference type="Pfam" id="PF00482">
    <property type="entry name" value="T2SSF"/>
    <property type="match status" value="1"/>
</dbReference>
<dbReference type="GO" id="GO:0005886">
    <property type="term" value="C:plasma membrane"/>
    <property type="evidence" value="ECO:0007669"/>
    <property type="project" value="UniProtKB-SubCell"/>
</dbReference>
<keyword evidence="5 6" id="KW-0472">Membrane</keyword>
<keyword evidence="9" id="KW-1185">Reference proteome</keyword>
<protein>
    <submittedName>
        <fullName evidence="8">Pilus assembly protein TadB</fullName>
    </submittedName>
</protein>
<dbReference type="InterPro" id="IPR018076">
    <property type="entry name" value="T2SS_GspF_dom"/>
</dbReference>
<proteinExistence type="predicted"/>
<organism evidence="8 9">
    <name type="scientific">Vibrio tarriae</name>
    <dbReference type="NCBI Taxonomy" id="2014742"/>
    <lineage>
        <taxon>Bacteria</taxon>
        <taxon>Pseudomonadati</taxon>
        <taxon>Pseudomonadota</taxon>
        <taxon>Gammaproteobacteria</taxon>
        <taxon>Vibrionales</taxon>
        <taxon>Vibrionaceae</taxon>
        <taxon>Vibrio</taxon>
    </lineage>
</organism>
<sequence>MVWFVLIMLSWLILCGLVWIVLERQSAWQRQCQRYSPVSLAEDQADSPAFWQQWSWYQHMQTFISPRQLRQWGLLSLAALVIVPSVLCFNGMDFYIAIPLTLLTLVLVVWFAYQQLQQKRMERFRDELPDIIDGLIRALRVGAPMLAVFQDIANQHQGVTSRLFHQIVDELRVGRTMADVMKLAAQRMPIAEFRFLTIVLSLQQETGGRLANVLERLGNTLRSRAELNASIQTITSESRNSAKVLAALPVLVMLVLFSTGREHFNFLMATTGGQIVMIYITISILFGLFLIRRMTHLKG</sequence>
<evidence type="ECO:0000313" key="8">
    <source>
        <dbReference type="EMBL" id="ASK56609.1"/>
    </source>
</evidence>
<evidence type="ECO:0000256" key="2">
    <source>
        <dbReference type="ARBA" id="ARBA00022475"/>
    </source>
</evidence>
<dbReference type="EMBL" id="CP022353">
    <property type="protein sequence ID" value="ASK56609.1"/>
    <property type="molecule type" value="Genomic_DNA"/>
</dbReference>
<keyword evidence="3 6" id="KW-0812">Transmembrane</keyword>
<feature type="domain" description="Type II secretion system protein GspF" evidence="7">
    <location>
        <begin position="135"/>
        <end position="256"/>
    </location>
</feature>
<evidence type="ECO:0000256" key="1">
    <source>
        <dbReference type="ARBA" id="ARBA00004651"/>
    </source>
</evidence>
<dbReference type="InterPro" id="IPR042094">
    <property type="entry name" value="T2SS_GspF_sf"/>
</dbReference>
<dbReference type="AlphaFoldDB" id="A0AAU8WKL2"/>
<feature type="transmembrane region" description="Helical" evidence="6">
    <location>
        <begin position="266"/>
        <end position="291"/>
    </location>
</feature>
<accession>A0AAU8WKL2</accession>
<dbReference type="RefSeq" id="WP_089072203.1">
    <property type="nucleotide sequence ID" value="NZ_CAWNWD010000035.1"/>
</dbReference>
<comment type="subcellular location">
    <subcellularLocation>
        <location evidence="1">Cell membrane</location>
        <topology evidence="1">Multi-pass membrane protein</topology>
    </subcellularLocation>
</comment>
<evidence type="ECO:0000259" key="7">
    <source>
        <dbReference type="Pfam" id="PF00482"/>
    </source>
</evidence>
<evidence type="ECO:0000313" key="9">
    <source>
        <dbReference type="Proteomes" id="UP000198371"/>
    </source>
</evidence>
<dbReference type="Gene3D" id="1.20.81.30">
    <property type="entry name" value="Type II secretion system (T2SS), domain F"/>
    <property type="match status" value="1"/>
</dbReference>
<reference evidence="9" key="1">
    <citation type="journal article" date="2017" name="Genome Announc.">
        <title>Complete Genome Sequence of Vibrio sp. Strain 2521-89, a Close Relative of Vibrio cholerae Isolated from Lake Water in New Mexico, USA.</title>
        <authorList>
            <person name="Liang K."/>
            <person name="Orata F.D."/>
            <person name="Winkjer N.S."/>
            <person name="Rowe L.A."/>
            <person name="Tarr C.L."/>
            <person name="Boucher Y."/>
        </authorList>
    </citation>
    <scope>NUCLEOTIDE SEQUENCE [LARGE SCALE GENOMIC DNA]</scope>
    <source>
        <strain evidence="9">2521-89</strain>
    </source>
</reference>
<evidence type="ECO:0000256" key="4">
    <source>
        <dbReference type="ARBA" id="ARBA00022989"/>
    </source>
</evidence>
<dbReference type="PANTHER" id="PTHR35007:SF1">
    <property type="entry name" value="PILUS ASSEMBLY PROTEIN"/>
    <property type="match status" value="1"/>
</dbReference>
<feature type="transmembrane region" description="Helical" evidence="6">
    <location>
        <begin position="94"/>
        <end position="113"/>
    </location>
</feature>
<reference evidence="8 9" key="2">
    <citation type="submission" date="2017-06" db="EMBL/GenBank/DDBJ databases">
        <title>Complete genome sequence of Vibrio sp. 2521-89, a close relative of Vibrio cholerae isolated from lake water in New Mexico, USA.</title>
        <authorList>
            <person name="Liang K."/>
            <person name="Orata F.D."/>
            <person name="Winkjer N.S."/>
            <person name="Tarr C.L."/>
            <person name="Boucher Y."/>
        </authorList>
    </citation>
    <scope>NUCLEOTIDE SEQUENCE [LARGE SCALE GENOMIC DNA]</scope>
    <source>
        <strain evidence="8 9">2521-89</strain>
    </source>
</reference>
<dbReference type="KEGG" id="vti:CEQ48_18400"/>
<evidence type="ECO:0000256" key="5">
    <source>
        <dbReference type="ARBA" id="ARBA00023136"/>
    </source>
</evidence>